<evidence type="ECO:0000313" key="3">
    <source>
        <dbReference type="Proteomes" id="UP000242381"/>
    </source>
</evidence>
<feature type="transmembrane region" description="Helical" evidence="1">
    <location>
        <begin position="34"/>
        <end position="52"/>
    </location>
</feature>
<dbReference type="InterPro" id="IPR012341">
    <property type="entry name" value="6hp_glycosidase-like_sf"/>
</dbReference>
<organism evidence="2 3">
    <name type="scientific">Rhizopus microsporus</name>
    <dbReference type="NCBI Taxonomy" id="58291"/>
    <lineage>
        <taxon>Eukaryota</taxon>
        <taxon>Fungi</taxon>
        <taxon>Fungi incertae sedis</taxon>
        <taxon>Mucoromycota</taxon>
        <taxon>Mucoromycotina</taxon>
        <taxon>Mucoromycetes</taxon>
        <taxon>Mucorales</taxon>
        <taxon>Mucorineae</taxon>
        <taxon>Rhizopodaceae</taxon>
        <taxon>Rhizopus</taxon>
    </lineage>
</organism>
<evidence type="ECO:0000313" key="2">
    <source>
        <dbReference type="EMBL" id="ORE18660.1"/>
    </source>
</evidence>
<reference evidence="2 3" key="1">
    <citation type="journal article" date="2016" name="Proc. Natl. Acad. Sci. U.S.A.">
        <title>Lipid metabolic changes in an early divergent fungus govern the establishment of a mutualistic symbiosis with endobacteria.</title>
        <authorList>
            <person name="Lastovetsky O.A."/>
            <person name="Gaspar M.L."/>
            <person name="Mondo S.J."/>
            <person name="LaButti K.M."/>
            <person name="Sandor L."/>
            <person name="Grigoriev I.V."/>
            <person name="Henry S.A."/>
            <person name="Pawlowska T.E."/>
        </authorList>
    </citation>
    <scope>NUCLEOTIDE SEQUENCE [LARGE SCALE GENOMIC DNA]</scope>
    <source>
        <strain evidence="2 3">ATCC 11559</strain>
    </source>
</reference>
<protein>
    <submittedName>
        <fullName evidence="2">Uncharacterized protein</fullName>
    </submittedName>
</protein>
<dbReference type="Proteomes" id="UP000242381">
    <property type="component" value="Unassembled WGS sequence"/>
</dbReference>
<dbReference type="Gene3D" id="1.50.10.10">
    <property type="match status" value="1"/>
</dbReference>
<name>A0A1X0S2Y9_RHIZD</name>
<dbReference type="VEuPathDB" id="FungiDB:BCV72DRAFT_19984"/>
<dbReference type="GO" id="GO:0005975">
    <property type="term" value="P:carbohydrate metabolic process"/>
    <property type="evidence" value="ECO:0007669"/>
    <property type="project" value="InterPro"/>
</dbReference>
<dbReference type="SUPFAM" id="SSF48208">
    <property type="entry name" value="Six-hairpin glycosidases"/>
    <property type="match status" value="1"/>
</dbReference>
<keyword evidence="1" id="KW-1133">Transmembrane helix</keyword>
<evidence type="ECO:0000256" key="1">
    <source>
        <dbReference type="SAM" id="Phobius"/>
    </source>
</evidence>
<dbReference type="EMBL" id="KV921325">
    <property type="protein sequence ID" value="ORE18660.1"/>
    <property type="molecule type" value="Genomic_DNA"/>
</dbReference>
<dbReference type="GO" id="GO:0003824">
    <property type="term" value="F:catalytic activity"/>
    <property type="evidence" value="ECO:0007669"/>
    <property type="project" value="UniProtKB-ARBA"/>
</dbReference>
<sequence>MQMQQDSSKDECMTIYLKCTREFGMLQTVNKLCLRMELVLLRSFLINVIFWLRLGNRDIEQFSPLSHNISRLHKRERDKGHEKIDTLFMALHVYLEITMYFMVSTISETMYWTCTHFKNLCIVTLYSSYFTFSKVSICSITDSLSLEPSSTCRKALENKHDPDYNWNSCRVPWRLGHYYMLSKDQRLRQLLEAEANFFAHQLAKGEIKAGYHLDGKPFVDYSDMAFNAPVSFLFWVLDRHQELQQVMKYIDEDHEGTYFGETIAMLGFLQAHVPY</sequence>
<keyword evidence="1" id="KW-0812">Transmembrane</keyword>
<gene>
    <name evidence="2" type="ORF">BCV71DRAFT_284839</name>
</gene>
<proteinExistence type="predicted"/>
<dbReference type="InterPro" id="IPR008928">
    <property type="entry name" value="6-hairpin_glycosidase_sf"/>
</dbReference>
<dbReference type="AlphaFoldDB" id="A0A1X0S2Y9"/>
<keyword evidence="1" id="KW-0472">Membrane</keyword>
<accession>A0A1X0S2Y9</accession>